<evidence type="ECO:0000313" key="3">
    <source>
        <dbReference type="EMBL" id="PEN13272.1"/>
    </source>
</evidence>
<dbReference type="Gene3D" id="1.25.40.10">
    <property type="entry name" value="Tetratricopeptide repeat domain"/>
    <property type="match status" value="1"/>
</dbReference>
<comment type="caution">
    <text evidence="3">The sequence shown here is derived from an EMBL/GenBank/DDBJ whole genome shotgun (WGS) entry which is preliminary data.</text>
</comment>
<feature type="chain" id="PRO_5012225013" description="GWxTD domain-containing protein" evidence="2">
    <location>
        <begin position="30"/>
        <end position="738"/>
    </location>
</feature>
<protein>
    <recommendedName>
        <fullName evidence="5">GWxTD domain-containing protein</fullName>
    </recommendedName>
</protein>
<gene>
    <name evidence="3" type="ORF">CRI94_11575</name>
</gene>
<dbReference type="EMBL" id="PDEQ01000005">
    <property type="protein sequence ID" value="PEN13272.1"/>
    <property type="molecule type" value="Genomic_DNA"/>
</dbReference>
<feature type="region of interest" description="Disordered" evidence="1">
    <location>
        <begin position="389"/>
        <end position="417"/>
    </location>
</feature>
<feature type="signal peptide" evidence="2">
    <location>
        <begin position="1"/>
        <end position="29"/>
    </location>
</feature>
<dbReference type="NCBIfam" id="TIGR04514">
    <property type="entry name" value="GWxTD_dom"/>
    <property type="match status" value="1"/>
</dbReference>
<keyword evidence="4" id="KW-1185">Reference proteome</keyword>
<evidence type="ECO:0000256" key="2">
    <source>
        <dbReference type="SAM" id="SignalP"/>
    </source>
</evidence>
<accession>A0A2A8CX43</accession>
<evidence type="ECO:0000256" key="1">
    <source>
        <dbReference type="SAM" id="MobiDB-lite"/>
    </source>
</evidence>
<dbReference type="RefSeq" id="WP_098075864.1">
    <property type="nucleotide sequence ID" value="NZ_PDEQ01000005.1"/>
</dbReference>
<name>A0A2A8CX43_9BACT</name>
<organism evidence="3 4">
    <name type="scientific">Longibacter salinarum</name>
    <dbReference type="NCBI Taxonomy" id="1850348"/>
    <lineage>
        <taxon>Bacteria</taxon>
        <taxon>Pseudomonadati</taxon>
        <taxon>Rhodothermota</taxon>
        <taxon>Rhodothermia</taxon>
        <taxon>Rhodothermales</taxon>
        <taxon>Salisaetaceae</taxon>
        <taxon>Longibacter</taxon>
    </lineage>
</organism>
<dbReference type="Proteomes" id="UP000220102">
    <property type="component" value="Unassembled WGS sequence"/>
</dbReference>
<dbReference type="InterPro" id="IPR030959">
    <property type="entry name" value="GWxTD_dom"/>
</dbReference>
<dbReference type="InterPro" id="IPR011990">
    <property type="entry name" value="TPR-like_helical_dom_sf"/>
</dbReference>
<evidence type="ECO:0000313" key="4">
    <source>
        <dbReference type="Proteomes" id="UP000220102"/>
    </source>
</evidence>
<sequence>MASASPARHAGLCFLLLTALLLTKESAWAQQSPTASAEIQLATAVDAISEGRSTEAVPVLTDILSRDPACCNNEHGAAAYWLGKALTEQGRHEKARQVWRSGVEAMHAADWLDIRLADAFLSSLTPALLRAERPLALKTYESIIYSVDDAGSEGERDIYRRYAAEMEPLLSDESLNQLIEQPRDASPETWTFADSAGAFARAWWSRLDPIPSTETNERMEEHVARSIHARQAYRCPHRASGLDDRGITYIRFGEPRRTKVIDYEDSEFREEVFRFGVAVAPREFPDNELWRYDSLADVGYYIFTENNRQCYESSGALDLLPSRLYQNRGRTDRAQNISYSALMALRYIFSELALFHPDFSPVYSEISRYATYQESRASAAEVRDKLSAEQETNQKIYTQSESETVGTGLGQTRTVSSSSNFGIDSPVGFVRTMATTIRQQDHATRYQRSKDMPRHATDLLAASAALPVSVRTPRFLNSDGSTRVEVYWGVQTSHLRGAQPAVRPSMLMFSAVQYDAEHESTDRVDRRHFVDIESLNGNTIFASSPISFDSRSWLVHLGLEWSQFEVRSTTSGSTRLGKRLRQTTIRADSLRPIRATPDRLAMSDLRAMVSPSGTPADAIAFPFSTIGPDTPLLLYFELYHLAYDEDDQTRYTISYEVEAETQGGWTRLFGDDVRKTSTEAEYTTSARRTEEYIYLDLTQLRQEKNQDVRVTVRATDTVTGVSASRTTEFELVGSDALK</sequence>
<dbReference type="OrthoDB" id="1521923at2"/>
<evidence type="ECO:0008006" key="5">
    <source>
        <dbReference type="Google" id="ProtNLM"/>
    </source>
</evidence>
<keyword evidence="2" id="KW-0732">Signal</keyword>
<dbReference type="AlphaFoldDB" id="A0A2A8CX43"/>
<proteinExistence type="predicted"/>
<reference evidence="3 4" key="1">
    <citation type="submission" date="2017-10" db="EMBL/GenBank/DDBJ databases">
        <title>Draft genome of Longibacter Salinarum.</title>
        <authorList>
            <person name="Goh K.M."/>
            <person name="Shamsir M.S."/>
            <person name="Lim S.W."/>
        </authorList>
    </citation>
    <scope>NUCLEOTIDE SEQUENCE [LARGE SCALE GENOMIC DNA]</scope>
    <source>
        <strain evidence="3 4">KCTC 52045</strain>
    </source>
</reference>